<dbReference type="EMBL" id="RCHS01002954">
    <property type="protein sequence ID" value="RMX44811.1"/>
    <property type="molecule type" value="Genomic_DNA"/>
</dbReference>
<evidence type="ECO:0000313" key="2">
    <source>
        <dbReference type="Proteomes" id="UP000275408"/>
    </source>
</evidence>
<protein>
    <submittedName>
        <fullName evidence="1">Uncharacterized protein</fullName>
    </submittedName>
</protein>
<name>A0A3M6TU07_POCDA</name>
<gene>
    <name evidence="1" type="ORF">pdam_00016351</name>
</gene>
<dbReference type="AlphaFoldDB" id="A0A3M6TU07"/>
<proteinExistence type="predicted"/>
<comment type="caution">
    <text evidence="1">The sequence shown here is derived from an EMBL/GenBank/DDBJ whole genome shotgun (WGS) entry which is preliminary data.</text>
</comment>
<keyword evidence="2" id="KW-1185">Reference proteome</keyword>
<reference evidence="1 2" key="1">
    <citation type="journal article" date="2018" name="Sci. Rep.">
        <title>Comparative analysis of the Pocillopora damicornis genome highlights role of immune system in coral evolution.</title>
        <authorList>
            <person name="Cunning R."/>
            <person name="Bay R.A."/>
            <person name="Gillette P."/>
            <person name="Baker A.C."/>
            <person name="Traylor-Knowles N."/>
        </authorList>
    </citation>
    <scope>NUCLEOTIDE SEQUENCE [LARGE SCALE GENOMIC DNA]</scope>
    <source>
        <strain evidence="1">RSMAS</strain>
        <tissue evidence="1">Whole animal</tissue>
    </source>
</reference>
<sequence>MASFALNSKDFSSVCAAETKMEVPKTVFILVAMIISAAIRPKKFKRARVEMIYDQPWKGILMKAGIKPPRNRIEDIATKDLDGLLFTVLGCLDNQTLFFLS</sequence>
<accession>A0A3M6TU07</accession>
<evidence type="ECO:0000313" key="1">
    <source>
        <dbReference type="EMBL" id="RMX44811.1"/>
    </source>
</evidence>
<dbReference type="Proteomes" id="UP000275408">
    <property type="component" value="Unassembled WGS sequence"/>
</dbReference>
<organism evidence="1 2">
    <name type="scientific">Pocillopora damicornis</name>
    <name type="common">Cauliflower coral</name>
    <name type="synonym">Millepora damicornis</name>
    <dbReference type="NCBI Taxonomy" id="46731"/>
    <lineage>
        <taxon>Eukaryota</taxon>
        <taxon>Metazoa</taxon>
        <taxon>Cnidaria</taxon>
        <taxon>Anthozoa</taxon>
        <taxon>Hexacorallia</taxon>
        <taxon>Scleractinia</taxon>
        <taxon>Astrocoeniina</taxon>
        <taxon>Pocilloporidae</taxon>
        <taxon>Pocillopora</taxon>
    </lineage>
</organism>